<dbReference type="Pfam" id="PF03965">
    <property type="entry name" value="Penicillinase_R"/>
    <property type="match status" value="1"/>
</dbReference>
<dbReference type="PIRSF" id="PIRSF019455">
    <property type="entry name" value="CopR_AtkY"/>
    <property type="match status" value="1"/>
</dbReference>
<dbReference type="InterPro" id="IPR036390">
    <property type="entry name" value="WH_DNA-bd_sf"/>
</dbReference>
<sequence length="127" mass="14676">MKSKRLPEAEFQVMQVIWDAQPPVTTSAVMEKLGRERGWKIQTVVSLFGRLTERGFLRVEPGAGRGRAFYPLITREDYLRMETESFVSRYHNNSVASLIGALRRDELTEADLDELTRFVKEAREKGR</sequence>
<evidence type="ECO:0000256" key="2">
    <source>
        <dbReference type="ARBA" id="ARBA00023015"/>
    </source>
</evidence>
<keyword evidence="4" id="KW-0804">Transcription</keyword>
<dbReference type="AlphaFoldDB" id="A0A9D1CPZ9"/>
<dbReference type="EMBL" id="DVFJ01000008">
    <property type="protein sequence ID" value="HIQ71120.1"/>
    <property type="molecule type" value="Genomic_DNA"/>
</dbReference>
<reference evidence="5" key="2">
    <citation type="journal article" date="2021" name="PeerJ">
        <title>Extensive microbial diversity within the chicken gut microbiome revealed by metagenomics and culture.</title>
        <authorList>
            <person name="Gilroy R."/>
            <person name="Ravi A."/>
            <person name="Getino M."/>
            <person name="Pursley I."/>
            <person name="Horton D.L."/>
            <person name="Alikhan N.F."/>
            <person name="Baker D."/>
            <person name="Gharbi K."/>
            <person name="Hall N."/>
            <person name="Watson M."/>
            <person name="Adriaenssens E.M."/>
            <person name="Foster-Nyarko E."/>
            <person name="Jarju S."/>
            <person name="Secka A."/>
            <person name="Antonio M."/>
            <person name="Oren A."/>
            <person name="Chaudhuri R.R."/>
            <person name="La Ragione R."/>
            <person name="Hildebrand F."/>
            <person name="Pallen M.J."/>
        </authorList>
    </citation>
    <scope>NUCLEOTIDE SEQUENCE</scope>
    <source>
        <strain evidence="5">ChiSxjej2B14-6234</strain>
    </source>
</reference>
<evidence type="ECO:0000256" key="1">
    <source>
        <dbReference type="ARBA" id="ARBA00011046"/>
    </source>
</evidence>
<evidence type="ECO:0000256" key="3">
    <source>
        <dbReference type="ARBA" id="ARBA00023125"/>
    </source>
</evidence>
<keyword evidence="2" id="KW-0805">Transcription regulation</keyword>
<dbReference type="SUPFAM" id="SSF46785">
    <property type="entry name" value="Winged helix' DNA-binding domain"/>
    <property type="match status" value="1"/>
</dbReference>
<dbReference type="InterPro" id="IPR005650">
    <property type="entry name" value="BlaI_family"/>
</dbReference>
<evidence type="ECO:0000256" key="4">
    <source>
        <dbReference type="ARBA" id="ARBA00023163"/>
    </source>
</evidence>
<name>A0A9D1CPZ9_9FIRM</name>
<accession>A0A9D1CPZ9</accession>
<proteinExistence type="inferred from homology"/>
<dbReference type="Gene3D" id="1.10.10.10">
    <property type="entry name" value="Winged helix-like DNA-binding domain superfamily/Winged helix DNA-binding domain"/>
    <property type="match status" value="1"/>
</dbReference>
<protein>
    <submittedName>
        <fullName evidence="5">BlaI/MecI/CopY family transcriptional regulator</fullName>
    </submittedName>
</protein>
<dbReference type="InterPro" id="IPR036388">
    <property type="entry name" value="WH-like_DNA-bd_sf"/>
</dbReference>
<keyword evidence="3" id="KW-0238">DNA-binding</keyword>
<dbReference type="GO" id="GO:0003677">
    <property type="term" value="F:DNA binding"/>
    <property type="evidence" value="ECO:0007669"/>
    <property type="project" value="UniProtKB-KW"/>
</dbReference>
<organism evidence="5 6">
    <name type="scientific">Candidatus Onthenecus intestinigallinarum</name>
    <dbReference type="NCBI Taxonomy" id="2840875"/>
    <lineage>
        <taxon>Bacteria</taxon>
        <taxon>Bacillati</taxon>
        <taxon>Bacillota</taxon>
        <taxon>Clostridia</taxon>
        <taxon>Eubacteriales</taxon>
        <taxon>Candidatus Onthenecus</taxon>
    </lineage>
</organism>
<evidence type="ECO:0000313" key="6">
    <source>
        <dbReference type="Proteomes" id="UP000886887"/>
    </source>
</evidence>
<reference evidence="5" key="1">
    <citation type="submission" date="2020-10" db="EMBL/GenBank/DDBJ databases">
        <authorList>
            <person name="Gilroy R."/>
        </authorList>
    </citation>
    <scope>NUCLEOTIDE SEQUENCE</scope>
    <source>
        <strain evidence="5">ChiSxjej2B14-6234</strain>
    </source>
</reference>
<evidence type="ECO:0000313" key="5">
    <source>
        <dbReference type="EMBL" id="HIQ71120.1"/>
    </source>
</evidence>
<dbReference type="Gene3D" id="1.10.4040.10">
    <property type="entry name" value="Penicillinase repressor domain"/>
    <property type="match status" value="1"/>
</dbReference>
<comment type="caution">
    <text evidence="5">The sequence shown here is derived from an EMBL/GenBank/DDBJ whole genome shotgun (WGS) entry which is preliminary data.</text>
</comment>
<comment type="similarity">
    <text evidence="1">Belongs to the BlaI transcriptional regulatory family.</text>
</comment>
<dbReference type="GO" id="GO:0045892">
    <property type="term" value="P:negative regulation of DNA-templated transcription"/>
    <property type="evidence" value="ECO:0007669"/>
    <property type="project" value="InterPro"/>
</dbReference>
<gene>
    <name evidence="5" type="ORF">IAB73_02775</name>
</gene>
<dbReference type="Proteomes" id="UP000886887">
    <property type="component" value="Unassembled WGS sequence"/>
</dbReference>